<gene>
    <name evidence="1" type="ORF">PACLA_8A044468</name>
</gene>
<dbReference type="GO" id="GO:0005524">
    <property type="term" value="F:ATP binding"/>
    <property type="evidence" value="ECO:0007669"/>
    <property type="project" value="InterPro"/>
</dbReference>
<name>A0A7D9EG10_PARCT</name>
<dbReference type="AlphaFoldDB" id="A0A7D9EG10"/>
<dbReference type="PANTHER" id="PTHR23257">
    <property type="entry name" value="SERINE-THREONINE PROTEIN KINASE"/>
    <property type="match status" value="1"/>
</dbReference>
<dbReference type="EMBL" id="CACRXK020006231">
    <property type="protein sequence ID" value="CAB4008799.1"/>
    <property type="molecule type" value="Genomic_DNA"/>
</dbReference>
<dbReference type="InterPro" id="IPR001245">
    <property type="entry name" value="Ser-Thr/Tyr_kinase_cat_dom"/>
</dbReference>
<reference evidence="1" key="1">
    <citation type="submission" date="2020-04" db="EMBL/GenBank/DDBJ databases">
        <authorList>
            <person name="Alioto T."/>
            <person name="Alioto T."/>
            <person name="Gomez Garrido J."/>
        </authorList>
    </citation>
    <scope>NUCLEOTIDE SEQUENCE</scope>
    <source>
        <strain evidence="1">A484AB</strain>
    </source>
</reference>
<dbReference type="InterPro" id="IPR050167">
    <property type="entry name" value="Ser_Thr_protein_kinase"/>
</dbReference>
<dbReference type="PANTHER" id="PTHR23257:SF969">
    <property type="entry name" value="INTEGRIN-LINKED PROTEIN KINASE"/>
    <property type="match status" value="1"/>
</dbReference>
<dbReference type="OrthoDB" id="339325at2759"/>
<dbReference type="Gene3D" id="1.10.510.10">
    <property type="entry name" value="Transferase(Phosphotransferase) domain 1"/>
    <property type="match status" value="1"/>
</dbReference>
<keyword evidence="2" id="KW-1185">Reference proteome</keyword>
<evidence type="ECO:0000313" key="2">
    <source>
        <dbReference type="Proteomes" id="UP001152795"/>
    </source>
</evidence>
<dbReference type="SUPFAM" id="SSF56112">
    <property type="entry name" value="Protein kinase-like (PK-like)"/>
    <property type="match status" value="1"/>
</dbReference>
<dbReference type="InterPro" id="IPR011009">
    <property type="entry name" value="Kinase-like_dom_sf"/>
</dbReference>
<dbReference type="PIRSF" id="PIRSF000654">
    <property type="entry name" value="Integrin-linked_kinase"/>
    <property type="match status" value="1"/>
</dbReference>
<dbReference type="GO" id="GO:0004672">
    <property type="term" value="F:protein kinase activity"/>
    <property type="evidence" value="ECO:0007669"/>
    <property type="project" value="InterPro"/>
</dbReference>
<dbReference type="InterPro" id="IPR000719">
    <property type="entry name" value="Prot_kinase_dom"/>
</dbReference>
<dbReference type="Proteomes" id="UP001152795">
    <property type="component" value="Unassembled WGS sequence"/>
</dbReference>
<dbReference type="GO" id="GO:0007165">
    <property type="term" value="P:signal transduction"/>
    <property type="evidence" value="ECO:0007669"/>
    <property type="project" value="TreeGrafter"/>
</dbReference>
<keyword evidence="1" id="KW-0808">Transferase</keyword>
<dbReference type="Pfam" id="PF07714">
    <property type="entry name" value="PK_Tyr_Ser-Thr"/>
    <property type="match status" value="1"/>
</dbReference>
<protein>
    <submittedName>
        <fullName evidence="1">Serine threonine- kinase CTR1</fullName>
    </submittedName>
</protein>
<dbReference type="PROSITE" id="PS50011">
    <property type="entry name" value="PROTEIN_KINASE_DOM"/>
    <property type="match status" value="1"/>
</dbReference>
<dbReference type="GO" id="GO:0005737">
    <property type="term" value="C:cytoplasm"/>
    <property type="evidence" value="ECO:0007669"/>
    <property type="project" value="TreeGrafter"/>
</dbReference>
<comment type="caution">
    <text evidence="1">The sequence shown here is derived from an EMBL/GenBank/DDBJ whole genome shotgun (WGS) entry which is preliminary data.</text>
</comment>
<organism evidence="1 2">
    <name type="scientific">Paramuricea clavata</name>
    <name type="common">Red gorgonian</name>
    <name type="synonym">Violescent sea-whip</name>
    <dbReference type="NCBI Taxonomy" id="317549"/>
    <lineage>
        <taxon>Eukaryota</taxon>
        <taxon>Metazoa</taxon>
        <taxon>Cnidaria</taxon>
        <taxon>Anthozoa</taxon>
        <taxon>Octocorallia</taxon>
        <taxon>Malacalcyonacea</taxon>
        <taxon>Plexauridae</taxon>
        <taxon>Paramuricea</taxon>
    </lineage>
</organism>
<keyword evidence="1" id="KW-0418">Kinase</keyword>
<evidence type="ECO:0000313" key="1">
    <source>
        <dbReference type="EMBL" id="CAB4008799.1"/>
    </source>
</evidence>
<proteinExistence type="predicted"/>
<accession>A0A7D9EG10</accession>
<sequence length="309" mass="35332">MEAQIRVRDIHEASTVISVPIPEILPDDLDINENCKYAIGPKTLSIMGKLNGRMVTVKKYQRTIPDCEISQLLNDEYETIRCLYHPNIALLIAICNGPTTMEQYLVFEPLEYHFLHRLLFEEKAKLEEDSILKIAHDVANAMQYVHNMGFLHCYLGAHSVIVTRDYTAKICNFEYSLRESGDPVSLSHCTLLHNWMAPEQILGFPADKSGDVFSFGILMWECLVLKRSRQVFSLEKLAVIGKSVHYKVISKLEGKKNVKLVISDCTKIASRRPTFHQVFAWLDGLLHYRLVNVAPVTMDEELHAPKLFD</sequence>